<dbReference type="PANTHER" id="PTHR21180">
    <property type="entry name" value="ENDONUCLEASE/EXONUCLEASE/PHOSPHATASE FAMILY DOMAIN-CONTAINING PROTEIN 1"/>
    <property type="match status" value="1"/>
</dbReference>
<reference evidence="3" key="1">
    <citation type="submission" date="2006-12" db="EMBL/GenBank/DDBJ databases">
        <title>Complete sequence of Halorhodospira halophila SL1.</title>
        <authorList>
            <consortium name="US DOE Joint Genome Institute"/>
            <person name="Copeland A."/>
            <person name="Lucas S."/>
            <person name="Lapidus A."/>
            <person name="Barry K."/>
            <person name="Detter J.C."/>
            <person name="Glavina del Rio T."/>
            <person name="Hammon N."/>
            <person name="Israni S."/>
            <person name="Dalin E."/>
            <person name="Tice H."/>
            <person name="Pitluck S."/>
            <person name="Saunders E."/>
            <person name="Brettin T."/>
            <person name="Bruce D."/>
            <person name="Han C."/>
            <person name="Tapia R."/>
            <person name="Schmutz J."/>
            <person name="Larimer F."/>
            <person name="Land M."/>
            <person name="Hauser L."/>
            <person name="Kyrpides N."/>
            <person name="Mikhailova N."/>
            <person name="Hoff W."/>
            <person name="Richardson P."/>
        </authorList>
    </citation>
    <scope>NUCLEOTIDE SEQUENCE [LARGE SCALE GENOMIC DNA]</scope>
    <source>
        <strain evidence="3">DSM 244 / SL1</strain>
    </source>
</reference>
<dbReference type="InterPro" id="IPR004509">
    <property type="entry name" value="Competence_ComEA_HhH"/>
</dbReference>
<evidence type="ECO:0000256" key="1">
    <source>
        <dbReference type="SAM" id="SignalP"/>
    </source>
</evidence>
<dbReference type="GO" id="GO:0015627">
    <property type="term" value="C:type II protein secretion system complex"/>
    <property type="evidence" value="ECO:0007669"/>
    <property type="project" value="TreeGrafter"/>
</dbReference>
<dbReference type="NCBIfam" id="TIGR00426">
    <property type="entry name" value="competence protein ComEA helix-hairpin-helix repeat region"/>
    <property type="match status" value="1"/>
</dbReference>
<gene>
    <name evidence="2" type="ordered locus">Hhal_0558</name>
</gene>
<sequence>MPERFSGAGRALISTVCTATTLLLAGAVQAAGGVDINAASADELASVLNGVGEARAEAIIEEREANGPFQDAEDLSRVSGVGPATLEENREQIRVDGAD</sequence>
<proteinExistence type="predicted"/>
<dbReference type="SUPFAM" id="SSF47781">
    <property type="entry name" value="RuvA domain 2-like"/>
    <property type="match status" value="1"/>
</dbReference>
<dbReference type="Pfam" id="PF12836">
    <property type="entry name" value="HHH_3"/>
    <property type="match status" value="1"/>
</dbReference>
<dbReference type="eggNOG" id="COG1555">
    <property type="taxonomic scope" value="Bacteria"/>
</dbReference>
<name>A1WUI2_HALHL</name>
<evidence type="ECO:0000313" key="2">
    <source>
        <dbReference type="EMBL" id="ABM61344.1"/>
    </source>
</evidence>
<feature type="signal peptide" evidence="1">
    <location>
        <begin position="1"/>
        <end position="30"/>
    </location>
</feature>
<evidence type="ECO:0000313" key="3">
    <source>
        <dbReference type="Proteomes" id="UP000000647"/>
    </source>
</evidence>
<dbReference type="STRING" id="349124.Hhal_0558"/>
<dbReference type="EMBL" id="CP000544">
    <property type="protein sequence ID" value="ABM61344.1"/>
    <property type="molecule type" value="Genomic_DNA"/>
</dbReference>
<dbReference type="RefSeq" id="WP_011813367.1">
    <property type="nucleotide sequence ID" value="NC_008789.1"/>
</dbReference>
<organism evidence="2 3">
    <name type="scientific">Halorhodospira halophila (strain DSM 244 / SL1)</name>
    <name type="common">Ectothiorhodospira halophila (strain DSM 244 / SL1)</name>
    <dbReference type="NCBI Taxonomy" id="349124"/>
    <lineage>
        <taxon>Bacteria</taxon>
        <taxon>Pseudomonadati</taxon>
        <taxon>Pseudomonadota</taxon>
        <taxon>Gammaproteobacteria</taxon>
        <taxon>Chromatiales</taxon>
        <taxon>Ectothiorhodospiraceae</taxon>
        <taxon>Halorhodospira</taxon>
    </lineage>
</organism>
<dbReference type="HOGENOM" id="CLU_052011_4_2_6"/>
<dbReference type="KEGG" id="hha:Hhal_0558"/>
<reference evidence="2 3" key="2">
    <citation type="journal article" date="2013" name="Stand. Genomic Sci.">
        <title>Complete genome sequence of Halorhodospira halophila SL1.</title>
        <authorList>
            <person name="Challacombe J.F."/>
            <person name="Majid S."/>
            <person name="Deole R."/>
            <person name="Brettin T.S."/>
            <person name="Bruce D."/>
            <person name="Delano S.F."/>
            <person name="Detter J.C."/>
            <person name="Gleasner C.D."/>
            <person name="Han C.S."/>
            <person name="Misra M."/>
            <person name="Reitenga K.G."/>
            <person name="Mikhailova N."/>
            <person name="Woyke T."/>
            <person name="Pitluck S."/>
            <person name="Nolan M."/>
            <person name="Land M.L."/>
            <person name="Saunders E."/>
            <person name="Tapia R."/>
            <person name="Lapidus A."/>
            <person name="Ivanova N."/>
            <person name="Hoff W.D."/>
        </authorList>
    </citation>
    <scope>NUCLEOTIDE SEQUENCE [LARGE SCALE GENOMIC DNA]</scope>
    <source>
        <strain evidence="3">DSM 244 / SL1</strain>
    </source>
</reference>
<dbReference type="OrthoDB" id="7510573at2"/>
<dbReference type="InterPro" id="IPR010994">
    <property type="entry name" value="RuvA_2-like"/>
</dbReference>
<dbReference type="Proteomes" id="UP000000647">
    <property type="component" value="Chromosome"/>
</dbReference>
<dbReference type="AlphaFoldDB" id="A1WUI2"/>
<feature type="chain" id="PRO_5002640376" evidence="1">
    <location>
        <begin position="31"/>
        <end position="99"/>
    </location>
</feature>
<protein>
    <submittedName>
        <fullName evidence="2">Transcriptional regulator, Fis family</fullName>
    </submittedName>
</protein>
<dbReference type="Gene3D" id="1.10.150.320">
    <property type="entry name" value="Photosystem II 12 kDa extrinsic protein"/>
    <property type="match status" value="1"/>
</dbReference>
<keyword evidence="1" id="KW-0732">Signal</keyword>
<accession>A1WUI2</accession>
<dbReference type="GO" id="GO:0015628">
    <property type="term" value="P:protein secretion by the type II secretion system"/>
    <property type="evidence" value="ECO:0007669"/>
    <property type="project" value="TreeGrafter"/>
</dbReference>
<dbReference type="InterPro" id="IPR051675">
    <property type="entry name" value="Endo/Exo/Phosphatase_dom_1"/>
</dbReference>
<dbReference type="PANTHER" id="PTHR21180:SF32">
    <property type="entry name" value="ENDONUCLEASE_EXONUCLEASE_PHOSPHATASE FAMILY DOMAIN-CONTAINING PROTEIN 1"/>
    <property type="match status" value="1"/>
</dbReference>
<keyword evidence="3" id="KW-1185">Reference proteome</keyword>